<evidence type="ECO:0000313" key="3">
    <source>
        <dbReference type="Proteomes" id="UP000468901"/>
    </source>
</evidence>
<proteinExistence type="predicted"/>
<sequence length="112" mass="12555">MEIRRIGTSAQSPSTGRKDTSRAQRQQAAEAQPASLRAGLFASGMSGTRAPQSFRPVAAFLAQYVDQSFPWTRSPQRKDRKRQRATSAYITADMLPDLLAETLRLRIVDRKF</sequence>
<dbReference type="Proteomes" id="UP000468901">
    <property type="component" value="Unassembled WGS sequence"/>
</dbReference>
<gene>
    <name evidence="2" type="ORF">F2P47_01940</name>
</gene>
<dbReference type="EMBL" id="WESC01000002">
    <property type="protein sequence ID" value="KAB7742061.1"/>
    <property type="molecule type" value="Genomic_DNA"/>
</dbReference>
<dbReference type="RefSeq" id="WP_152214483.1">
    <property type="nucleotide sequence ID" value="NZ_JBAQYD010000168.1"/>
</dbReference>
<evidence type="ECO:0000313" key="2">
    <source>
        <dbReference type="EMBL" id="KAB7742061.1"/>
    </source>
</evidence>
<name>A0A6N6VQH1_9HYPH</name>
<evidence type="ECO:0000256" key="1">
    <source>
        <dbReference type="SAM" id="MobiDB-lite"/>
    </source>
</evidence>
<feature type="region of interest" description="Disordered" evidence="1">
    <location>
        <begin position="1"/>
        <end position="35"/>
    </location>
</feature>
<comment type="caution">
    <text evidence="2">The sequence shown here is derived from an EMBL/GenBank/DDBJ whole genome shotgun (WGS) entry which is preliminary data.</text>
</comment>
<protein>
    <submittedName>
        <fullName evidence="2">Uncharacterized protein</fullName>
    </submittedName>
</protein>
<organism evidence="2 3">
    <name type="scientific">Parvibaculum sedimenti</name>
    <dbReference type="NCBI Taxonomy" id="2608632"/>
    <lineage>
        <taxon>Bacteria</taxon>
        <taxon>Pseudomonadati</taxon>
        <taxon>Pseudomonadota</taxon>
        <taxon>Alphaproteobacteria</taxon>
        <taxon>Hyphomicrobiales</taxon>
        <taxon>Parvibaculaceae</taxon>
        <taxon>Parvibaculum</taxon>
    </lineage>
</organism>
<accession>A0A6N6VQH1</accession>
<keyword evidence="3" id="KW-1185">Reference proteome</keyword>
<reference evidence="2 3" key="1">
    <citation type="submission" date="2019-09" db="EMBL/GenBank/DDBJ databases">
        <title>Parvibaculum sedimenti sp. nov., isolated from sediment.</title>
        <authorList>
            <person name="Wang Y."/>
        </authorList>
    </citation>
    <scope>NUCLEOTIDE SEQUENCE [LARGE SCALE GENOMIC DNA]</scope>
    <source>
        <strain evidence="2 3">HXT-9</strain>
    </source>
</reference>
<dbReference type="AlphaFoldDB" id="A0A6N6VQH1"/>
<feature type="compositionally biased region" description="Low complexity" evidence="1">
    <location>
        <begin position="23"/>
        <end position="32"/>
    </location>
</feature>